<dbReference type="GO" id="GO:0016020">
    <property type="term" value="C:membrane"/>
    <property type="evidence" value="ECO:0007669"/>
    <property type="project" value="UniProtKB-SubCell"/>
</dbReference>
<feature type="compositionally biased region" description="Polar residues" evidence="9">
    <location>
        <begin position="403"/>
        <end position="413"/>
    </location>
</feature>
<dbReference type="GeneID" id="20672840"/>
<reference evidence="13 14" key="1">
    <citation type="journal article" date="2012" name="New Phytol.">
        <title>Insight into trade-off between wood decay and parasitism from the genome of a fungal forest pathogen.</title>
        <authorList>
            <person name="Olson A."/>
            <person name="Aerts A."/>
            <person name="Asiegbu F."/>
            <person name="Belbahri L."/>
            <person name="Bouzid O."/>
            <person name="Broberg A."/>
            <person name="Canback B."/>
            <person name="Coutinho P.M."/>
            <person name="Cullen D."/>
            <person name="Dalman K."/>
            <person name="Deflorio G."/>
            <person name="van Diepen L.T."/>
            <person name="Dunand C."/>
            <person name="Duplessis S."/>
            <person name="Durling M."/>
            <person name="Gonthier P."/>
            <person name="Grimwood J."/>
            <person name="Fossdal C.G."/>
            <person name="Hansson D."/>
            <person name="Henrissat B."/>
            <person name="Hietala A."/>
            <person name="Himmelstrand K."/>
            <person name="Hoffmeister D."/>
            <person name="Hogberg N."/>
            <person name="James T.Y."/>
            <person name="Karlsson M."/>
            <person name="Kohler A."/>
            <person name="Kues U."/>
            <person name="Lee Y.H."/>
            <person name="Lin Y.C."/>
            <person name="Lind M."/>
            <person name="Lindquist E."/>
            <person name="Lombard V."/>
            <person name="Lucas S."/>
            <person name="Lunden K."/>
            <person name="Morin E."/>
            <person name="Murat C."/>
            <person name="Park J."/>
            <person name="Raffaello T."/>
            <person name="Rouze P."/>
            <person name="Salamov A."/>
            <person name="Schmutz J."/>
            <person name="Solheim H."/>
            <person name="Stahlberg J."/>
            <person name="Velez H."/>
            <person name="de Vries R.P."/>
            <person name="Wiebenga A."/>
            <person name="Woodward S."/>
            <person name="Yakovlev I."/>
            <person name="Garbelotto M."/>
            <person name="Martin F."/>
            <person name="Grigoriev I.V."/>
            <person name="Stenlid J."/>
        </authorList>
    </citation>
    <scope>NUCLEOTIDE SEQUENCE [LARGE SCALE GENOMIC DNA]</scope>
    <source>
        <strain evidence="13 14">TC 32-1</strain>
    </source>
</reference>
<keyword evidence="11" id="KW-0732">Signal</keyword>
<dbReference type="KEGG" id="hir:HETIRDRAFT_410143"/>
<evidence type="ECO:0000256" key="10">
    <source>
        <dbReference type="SAM" id="Phobius"/>
    </source>
</evidence>
<dbReference type="HOGENOM" id="CLU_008264_3_1_1"/>
<evidence type="ECO:0000256" key="5">
    <source>
        <dbReference type="ARBA" id="ARBA00022833"/>
    </source>
</evidence>
<dbReference type="Proteomes" id="UP000030671">
    <property type="component" value="Unassembled WGS sequence"/>
</dbReference>
<feature type="chain" id="PRO_5004845215" description="RING-type domain-containing protein" evidence="11">
    <location>
        <begin position="18"/>
        <end position="540"/>
    </location>
</feature>
<dbReference type="RefSeq" id="XP_009547653.1">
    <property type="nucleotide sequence ID" value="XM_009549358.1"/>
</dbReference>
<evidence type="ECO:0000256" key="11">
    <source>
        <dbReference type="SAM" id="SignalP"/>
    </source>
</evidence>
<evidence type="ECO:0000256" key="4">
    <source>
        <dbReference type="ARBA" id="ARBA00022771"/>
    </source>
</evidence>
<evidence type="ECO:0000256" key="7">
    <source>
        <dbReference type="ARBA" id="ARBA00023136"/>
    </source>
</evidence>
<evidence type="ECO:0000313" key="14">
    <source>
        <dbReference type="Proteomes" id="UP000030671"/>
    </source>
</evidence>
<dbReference type="EMBL" id="KI925459">
    <property type="protein sequence ID" value="ETW80967.1"/>
    <property type="molecule type" value="Genomic_DNA"/>
</dbReference>
<feature type="compositionally biased region" description="Basic and acidic residues" evidence="9">
    <location>
        <begin position="315"/>
        <end position="334"/>
    </location>
</feature>
<dbReference type="PROSITE" id="PS50089">
    <property type="entry name" value="ZF_RING_2"/>
    <property type="match status" value="1"/>
</dbReference>
<name>W4K583_HETIT</name>
<evidence type="ECO:0000256" key="3">
    <source>
        <dbReference type="ARBA" id="ARBA00022723"/>
    </source>
</evidence>
<protein>
    <recommendedName>
        <fullName evidence="12">RING-type domain-containing protein</fullName>
    </recommendedName>
</protein>
<feature type="transmembrane region" description="Helical" evidence="10">
    <location>
        <begin position="238"/>
        <end position="263"/>
    </location>
</feature>
<organism evidence="13 14">
    <name type="scientific">Heterobasidion irregulare (strain TC 32-1)</name>
    <dbReference type="NCBI Taxonomy" id="747525"/>
    <lineage>
        <taxon>Eukaryota</taxon>
        <taxon>Fungi</taxon>
        <taxon>Dikarya</taxon>
        <taxon>Basidiomycota</taxon>
        <taxon>Agaricomycotina</taxon>
        <taxon>Agaricomycetes</taxon>
        <taxon>Russulales</taxon>
        <taxon>Bondarzewiaceae</taxon>
        <taxon>Heterobasidion</taxon>
        <taxon>Heterobasidion annosum species complex</taxon>
    </lineage>
</organism>
<dbReference type="GO" id="GO:0008270">
    <property type="term" value="F:zinc ion binding"/>
    <property type="evidence" value="ECO:0007669"/>
    <property type="project" value="UniProtKB-KW"/>
</dbReference>
<sequence length="540" mass="58058">MLPSILLLLLHLTGALAYIPAVPTNNTQDAINGGLNVTDVSKLYVQWFGGIDSQSVSYQLVGSGSNGISKGALVHFSEEEAGNGTTTTPWIALVSCDGNATHDSLEDDIFTLARDRGAVGAVLFSEWSDACIINPEYANPENFDQVMDIFSTQNLASARVIEGQFEAINVSTYGSFDAASLNSSQSVINDTLQAGYPTAPGYLWATLQAYNATGDPDIRNANNNSANANPQKSAKTTLAMIVLYAITGCVSAMFCVVIITGAVRAIRHPERYRVVIGGSGGGAGYGNEGRTAVLTRAILDTFPIIKFGRSGTDNADSHGGFDAKDIEAYPEGERTQQSQSLEMKDLHEQDIADATEEAQTGKSFVRTSEPADVQGEPSSPQRRESLPKLNTTLVDRPRPGTAVGSSAGPSQETPAPDHPMPDAIGRETCPICILDFEEGDDLRVLPCEGQHKFHQRCVDPWLLELSSSCPLCRHDFHALETMLSGSTEDGHAPIDRGHSPSSPTPGSRFSRYLRFAQRRHRHDHPDPTDPPMPMAPQTAM</sequence>
<evidence type="ECO:0000256" key="8">
    <source>
        <dbReference type="PROSITE-ProRule" id="PRU00175"/>
    </source>
</evidence>
<dbReference type="InterPro" id="IPR001841">
    <property type="entry name" value="Znf_RING"/>
</dbReference>
<evidence type="ECO:0000313" key="13">
    <source>
        <dbReference type="EMBL" id="ETW80967.1"/>
    </source>
</evidence>
<evidence type="ECO:0000256" key="6">
    <source>
        <dbReference type="ARBA" id="ARBA00022989"/>
    </source>
</evidence>
<feature type="domain" description="RING-type" evidence="12">
    <location>
        <begin position="429"/>
        <end position="473"/>
    </location>
</feature>
<keyword evidence="14" id="KW-1185">Reference proteome</keyword>
<feature type="region of interest" description="Disordered" evidence="9">
    <location>
        <begin position="309"/>
        <end position="339"/>
    </location>
</feature>
<dbReference type="Gene3D" id="3.30.40.10">
    <property type="entry name" value="Zinc/RING finger domain, C3HC4 (zinc finger)"/>
    <property type="match status" value="1"/>
</dbReference>
<keyword evidence="5" id="KW-0862">Zinc</keyword>
<keyword evidence="4 8" id="KW-0863">Zinc-finger</keyword>
<dbReference type="SMART" id="SM00184">
    <property type="entry name" value="RING"/>
    <property type="match status" value="1"/>
</dbReference>
<feature type="region of interest" description="Disordered" evidence="9">
    <location>
        <begin position="486"/>
        <end position="540"/>
    </location>
</feature>
<dbReference type="eggNOG" id="KOG4628">
    <property type="taxonomic scope" value="Eukaryota"/>
</dbReference>
<keyword evidence="7 10" id="KW-0472">Membrane</keyword>
<keyword evidence="2 10" id="KW-0812">Transmembrane</keyword>
<evidence type="ECO:0000256" key="9">
    <source>
        <dbReference type="SAM" id="MobiDB-lite"/>
    </source>
</evidence>
<feature type="compositionally biased region" description="Basic and acidic residues" evidence="9">
    <location>
        <begin position="488"/>
        <end position="498"/>
    </location>
</feature>
<dbReference type="STRING" id="747525.W4K583"/>
<dbReference type="AlphaFoldDB" id="W4K583"/>
<dbReference type="CDD" id="cd16454">
    <property type="entry name" value="RING-H2_PA-TM-RING"/>
    <property type="match status" value="1"/>
</dbReference>
<proteinExistence type="predicted"/>
<dbReference type="InParanoid" id="W4K583"/>
<evidence type="ECO:0000256" key="2">
    <source>
        <dbReference type="ARBA" id="ARBA00022692"/>
    </source>
</evidence>
<evidence type="ECO:0000259" key="12">
    <source>
        <dbReference type="PROSITE" id="PS50089"/>
    </source>
</evidence>
<dbReference type="InterPro" id="IPR013083">
    <property type="entry name" value="Znf_RING/FYVE/PHD"/>
</dbReference>
<dbReference type="PANTHER" id="PTHR46539:SF1">
    <property type="entry name" value="E3 UBIQUITIN-PROTEIN LIGASE ATL42"/>
    <property type="match status" value="1"/>
</dbReference>
<keyword evidence="3" id="KW-0479">Metal-binding</keyword>
<feature type="region of interest" description="Disordered" evidence="9">
    <location>
        <begin position="357"/>
        <end position="423"/>
    </location>
</feature>
<accession>W4K583</accession>
<gene>
    <name evidence="13" type="ORF">HETIRDRAFT_410143</name>
</gene>
<dbReference type="Pfam" id="PF13639">
    <property type="entry name" value="zf-RING_2"/>
    <property type="match status" value="1"/>
</dbReference>
<evidence type="ECO:0000256" key="1">
    <source>
        <dbReference type="ARBA" id="ARBA00004370"/>
    </source>
</evidence>
<dbReference type="PANTHER" id="PTHR46539">
    <property type="entry name" value="E3 UBIQUITIN-PROTEIN LIGASE ATL42"/>
    <property type="match status" value="1"/>
</dbReference>
<keyword evidence="6 10" id="KW-1133">Transmembrane helix</keyword>
<dbReference type="SUPFAM" id="SSF57850">
    <property type="entry name" value="RING/U-box"/>
    <property type="match status" value="1"/>
</dbReference>
<feature type="signal peptide" evidence="11">
    <location>
        <begin position="1"/>
        <end position="17"/>
    </location>
</feature>
<dbReference type="OrthoDB" id="8062037at2759"/>
<feature type="compositionally biased region" description="Polar residues" evidence="9">
    <location>
        <begin position="357"/>
        <end position="366"/>
    </location>
</feature>
<comment type="subcellular location">
    <subcellularLocation>
        <location evidence="1">Membrane</location>
    </subcellularLocation>
</comment>